<keyword evidence="2" id="KW-1185">Reference proteome</keyword>
<evidence type="ECO:0000313" key="2">
    <source>
        <dbReference type="Proteomes" id="UP000887013"/>
    </source>
</evidence>
<proteinExistence type="predicted"/>
<dbReference type="Proteomes" id="UP000887013">
    <property type="component" value="Unassembled WGS sequence"/>
</dbReference>
<dbReference type="AlphaFoldDB" id="A0A8X6MYU4"/>
<protein>
    <submittedName>
        <fullName evidence="1">Uncharacterized protein</fullName>
    </submittedName>
</protein>
<accession>A0A8X6MYU4</accession>
<name>A0A8X6MYU4_NEPPI</name>
<feature type="non-terminal residue" evidence="1">
    <location>
        <position position="1"/>
    </location>
</feature>
<evidence type="ECO:0000313" key="1">
    <source>
        <dbReference type="EMBL" id="GFS84659.1"/>
    </source>
</evidence>
<sequence>MMERKAAKIINDKLRSFEERKMTLDLKILFKRPLHN</sequence>
<gene>
    <name evidence="1" type="ORF">NPIL_265791</name>
</gene>
<reference evidence="1" key="1">
    <citation type="submission" date="2020-08" db="EMBL/GenBank/DDBJ databases">
        <title>Multicomponent nature underlies the extraordinary mechanical properties of spider dragline silk.</title>
        <authorList>
            <person name="Kono N."/>
            <person name="Nakamura H."/>
            <person name="Mori M."/>
            <person name="Yoshida Y."/>
            <person name="Ohtoshi R."/>
            <person name="Malay A.D."/>
            <person name="Moran D.A.P."/>
            <person name="Tomita M."/>
            <person name="Numata K."/>
            <person name="Arakawa K."/>
        </authorList>
    </citation>
    <scope>NUCLEOTIDE SEQUENCE</scope>
</reference>
<dbReference type="EMBL" id="BMAW01052185">
    <property type="protein sequence ID" value="GFS84659.1"/>
    <property type="molecule type" value="Genomic_DNA"/>
</dbReference>
<organism evidence="1 2">
    <name type="scientific">Nephila pilipes</name>
    <name type="common">Giant wood spider</name>
    <name type="synonym">Nephila maculata</name>
    <dbReference type="NCBI Taxonomy" id="299642"/>
    <lineage>
        <taxon>Eukaryota</taxon>
        <taxon>Metazoa</taxon>
        <taxon>Ecdysozoa</taxon>
        <taxon>Arthropoda</taxon>
        <taxon>Chelicerata</taxon>
        <taxon>Arachnida</taxon>
        <taxon>Araneae</taxon>
        <taxon>Araneomorphae</taxon>
        <taxon>Entelegynae</taxon>
        <taxon>Araneoidea</taxon>
        <taxon>Nephilidae</taxon>
        <taxon>Nephila</taxon>
    </lineage>
</organism>
<comment type="caution">
    <text evidence="1">The sequence shown here is derived from an EMBL/GenBank/DDBJ whole genome shotgun (WGS) entry which is preliminary data.</text>
</comment>